<dbReference type="RefSeq" id="WP_135085708.1">
    <property type="nucleotide sequence ID" value="NZ_SPDV01000013.1"/>
</dbReference>
<gene>
    <name evidence="3" type="ORF">E2493_08510</name>
</gene>
<evidence type="ECO:0000256" key="1">
    <source>
        <dbReference type="SAM" id="Phobius"/>
    </source>
</evidence>
<dbReference type="OrthoDB" id="7306064at2"/>
<evidence type="ECO:0000259" key="2">
    <source>
        <dbReference type="Pfam" id="PF07811"/>
    </source>
</evidence>
<name>A0A4Y8ZRM2_9SPHN</name>
<keyword evidence="1" id="KW-0812">Transmembrane</keyword>
<dbReference type="Proteomes" id="UP000298213">
    <property type="component" value="Unassembled WGS sequence"/>
</dbReference>
<organism evidence="3 4">
    <name type="scientific">Sphingomonas parva</name>
    <dbReference type="NCBI Taxonomy" id="2555898"/>
    <lineage>
        <taxon>Bacteria</taxon>
        <taxon>Pseudomonadati</taxon>
        <taxon>Pseudomonadota</taxon>
        <taxon>Alphaproteobacteria</taxon>
        <taxon>Sphingomonadales</taxon>
        <taxon>Sphingomonadaceae</taxon>
        <taxon>Sphingomonas</taxon>
    </lineage>
</organism>
<protein>
    <submittedName>
        <fullName evidence="3">Pilus assembly protein</fullName>
    </submittedName>
</protein>
<comment type="caution">
    <text evidence="3">The sequence shown here is derived from an EMBL/GenBank/DDBJ whole genome shotgun (WGS) entry which is preliminary data.</text>
</comment>
<dbReference type="AlphaFoldDB" id="A0A4Y8ZRM2"/>
<dbReference type="Pfam" id="PF07811">
    <property type="entry name" value="TadE"/>
    <property type="match status" value="1"/>
</dbReference>
<keyword evidence="1" id="KW-0472">Membrane</keyword>
<evidence type="ECO:0000313" key="3">
    <source>
        <dbReference type="EMBL" id="TFI58671.1"/>
    </source>
</evidence>
<feature type="domain" description="TadE-like" evidence="2">
    <location>
        <begin position="13"/>
        <end position="55"/>
    </location>
</feature>
<keyword evidence="1" id="KW-1133">Transmembrane helix</keyword>
<evidence type="ECO:0000313" key="4">
    <source>
        <dbReference type="Proteomes" id="UP000298213"/>
    </source>
</evidence>
<feature type="transmembrane region" description="Helical" evidence="1">
    <location>
        <begin position="21"/>
        <end position="42"/>
    </location>
</feature>
<accession>A0A4Y8ZRM2</accession>
<keyword evidence="4" id="KW-1185">Reference proteome</keyword>
<dbReference type="InterPro" id="IPR012495">
    <property type="entry name" value="TadE-like_dom"/>
</dbReference>
<reference evidence="3 4" key="1">
    <citation type="submission" date="2019-03" db="EMBL/GenBank/DDBJ databases">
        <title>Genome sequence of Sphingomonas sp. 17J27-24.</title>
        <authorList>
            <person name="Kim M."/>
            <person name="Maeng S."/>
            <person name="Sathiyaraj S."/>
        </authorList>
    </citation>
    <scope>NUCLEOTIDE SEQUENCE [LARGE SCALE GENOMIC DNA]</scope>
    <source>
        <strain evidence="3 4">17J27-24</strain>
    </source>
</reference>
<sequence>MRIFSSLRKNERGVTAVEFSVLALPLFVLIAGSIEFGVNMFAKANLDGTLREAARMSTTGDPAITGQNGELIDAFVRKRAAIVGNATVEIDKKFYDRLDQVGQPEKKLSGGAAPPYCWEDVNGNRRWDLDPGRAGTGGAEDIVNYRVNLSYPALFPLITNMVTDKDRLTLSSQISLRNEPFAGGTDLEIKTCCISAAEGNPVTCP</sequence>
<dbReference type="EMBL" id="SPDV01000013">
    <property type="protein sequence ID" value="TFI58671.1"/>
    <property type="molecule type" value="Genomic_DNA"/>
</dbReference>
<proteinExistence type="predicted"/>